<accession>A0A1G8SNA0</accession>
<dbReference type="AlphaFoldDB" id="A0A1G8SNA0"/>
<protein>
    <submittedName>
        <fullName evidence="1">Uncharacterized protein</fullName>
    </submittedName>
</protein>
<organism evidence="1 2">
    <name type="scientific">Pseudomonas delhiensis</name>
    <dbReference type="NCBI Taxonomy" id="366289"/>
    <lineage>
        <taxon>Bacteria</taxon>
        <taxon>Pseudomonadati</taxon>
        <taxon>Pseudomonadota</taxon>
        <taxon>Gammaproteobacteria</taxon>
        <taxon>Pseudomonadales</taxon>
        <taxon>Pseudomonadaceae</taxon>
        <taxon>Pseudomonas</taxon>
    </lineage>
</organism>
<evidence type="ECO:0000313" key="2">
    <source>
        <dbReference type="Proteomes" id="UP000199693"/>
    </source>
</evidence>
<name>A0A1G8SNA0_9PSED</name>
<evidence type="ECO:0000313" key="1">
    <source>
        <dbReference type="EMBL" id="SDJ30671.1"/>
    </source>
</evidence>
<dbReference type="EMBL" id="FNEC01000015">
    <property type="protein sequence ID" value="SDJ30671.1"/>
    <property type="molecule type" value="Genomic_DNA"/>
</dbReference>
<gene>
    <name evidence="1" type="ORF">SAMN05216189_101531</name>
</gene>
<reference evidence="1 2" key="1">
    <citation type="submission" date="2016-10" db="EMBL/GenBank/DDBJ databases">
        <authorList>
            <person name="de Groot N.N."/>
        </authorList>
    </citation>
    <scope>NUCLEOTIDE SEQUENCE [LARGE SCALE GENOMIC DNA]</scope>
    <source>
        <strain evidence="1 2">CCM 7361</strain>
    </source>
</reference>
<sequence length="36" mass="3901">MSGQDTSNHLTEVIYSLIFLHDSGSAKSNGTFDLTN</sequence>
<dbReference type="Proteomes" id="UP000199693">
    <property type="component" value="Unassembled WGS sequence"/>
</dbReference>
<proteinExistence type="predicted"/>